<name>A0A0R1H801_9LACO</name>
<comment type="caution">
    <text evidence="1">The sequence shown here is derived from an EMBL/GenBank/DDBJ whole genome shotgun (WGS) entry which is preliminary data.</text>
</comment>
<dbReference type="STRING" id="357278.IV61_GL001297"/>
<dbReference type="SUPFAM" id="SSF142913">
    <property type="entry name" value="YktB/PF0168-like"/>
    <property type="match status" value="1"/>
</dbReference>
<dbReference type="InterPro" id="IPR053707">
    <property type="entry name" value="UPF0637_domain_sf"/>
</dbReference>
<keyword evidence="2" id="KW-1185">Reference proteome</keyword>
<dbReference type="Proteomes" id="UP000051176">
    <property type="component" value="Unassembled WGS sequence"/>
</dbReference>
<dbReference type="PATRIC" id="fig|1267003.4.peg.96"/>
<evidence type="ECO:0000313" key="1">
    <source>
        <dbReference type="EMBL" id="KRK39746.1"/>
    </source>
</evidence>
<gene>
    <name evidence="1" type="ORF">FD07_GL000097</name>
</gene>
<organism evidence="1 2">
    <name type="scientific">Levilactobacillus parabrevis ATCC 53295</name>
    <dbReference type="NCBI Taxonomy" id="1267003"/>
    <lineage>
        <taxon>Bacteria</taxon>
        <taxon>Bacillati</taxon>
        <taxon>Bacillota</taxon>
        <taxon>Bacilli</taxon>
        <taxon>Lactobacillales</taxon>
        <taxon>Lactobacillaceae</taxon>
        <taxon>Levilactobacillus</taxon>
    </lineage>
</organism>
<dbReference type="AlphaFoldDB" id="A0A0R1H801"/>
<reference evidence="1 2" key="1">
    <citation type="journal article" date="2015" name="Genome Announc.">
        <title>Expanding the biotechnology potential of lactobacilli through comparative genomics of 213 strains and associated genera.</title>
        <authorList>
            <person name="Sun Z."/>
            <person name="Harris H.M."/>
            <person name="McCann A."/>
            <person name="Guo C."/>
            <person name="Argimon S."/>
            <person name="Zhang W."/>
            <person name="Yang X."/>
            <person name="Jeffery I.B."/>
            <person name="Cooney J.C."/>
            <person name="Kagawa T.F."/>
            <person name="Liu W."/>
            <person name="Song Y."/>
            <person name="Salvetti E."/>
            <person name="Wrobel A."/>
            <person name="Rasinkangas P."/>
            <person name="Parkhill J."/>
            <person name="Rea M.C."/>
            <person name="O'Sullivan O."/>
            <person name="Ritari J."/>
            <person name="Douillard F.P."/>
            <person name="Paul Ross R."/>
            <person name="Yang R."/>
            <person name="Briner A.E."/>
            <person name="Felis G.E."/>
            <person name="de Vos W.M."/>
            <person name="Barrangou R."/>
            <person name="Klaenhammer T.R."/>
            <person name="Caufield P.W."/>
            <person name="Cui Y."/>
            <person name="Zhang H."/>
            <person name="O'Toole P.W."/>
        </authorList>
    </citation>
    <scope>NUCLEOTIDE SEQUENCE [LARGE SCALE GENOMIC DNA]</scope>
    <source>
        <strain evidence="1 2">ATCC 53295</strain>
    </source>
</reference>
<sequence>MYQDQDFHVFDDQTLPGRLGKIQAYIDPKFTATVADLAPVFAKLSMPIYDHISQHRRRTKNPPTDTWVAFSTSKRGYKMLPHIEIGFWDDRFFIWLAVLQEAKERQALLSSLKEDLVLQLPAGFECGGDHTDKNAGVPLTREAYQELMATQTQRHAEWQVGRNYLRGDTFFTLTPAAQAQVIRDDVTALLPIYDQLIRL</sequence>
<evidence type="ECO:0000313" key="2">
    <source>
        <dbReference type="Proteomes" id="UP000051176"/>
    </source>
</evidence>
<dbReference type="Pfam" id="PF06335">
    <property type="entry name" value="DUF1054"/>
    <property type="match status" value="1"/>
</dbReference>
<dbReference type="RefSeq" id="WP_020088385.1">
    <property type="nucleotide sequence ID" value="NZ_AZCZ01000001.1"/>
</dbReference>
<accession>A0A0R1H801</accession>
<dbReference type="OrthoDB" id="9812818at2"/>
<dbReference type="EMBL" id="AZCZ01000001">
    <property type="protein sequence ID" value="KRK39746.1"/>
    <property type="molecule type" value="Genomic_DNA"/>
</dbReference>
<dbReference type="Gene3D" id="3.30.930.20">
    <property type="entry name" value="Protein of unknown function DUF1054"/>
    <property type="match status" value="1"/>
</dbReference>
<dbReference type="InterPro" id="IPR009403">
    <property type="entry name" value="UPF0637"/>
</dbReference>
<proteinExistence type="predicted"/>
<protein>
    <submittedName>
        <fullName evidence="1">Uncharacterized protein</fullName>
    </submittedName>
</protein>
<dbReference type="eggNOG" id="COG4493">
    <property type="taxonomic scope" value="Bacteria"/>
</dbReference>